<keyword evidence="3" id="KW-1185">Reference proteome</keyword>
<keyword evidence="1" id="KW-1133">Transmembrane helix</keyword>
<dbReference type="Proteomes" id="UP000078200">
    <property type="component" value="Unassembled WGS sequence"/>
</dbReference>
<dbReference type="EnsemblMetazoa" id="GAUT050733-RA">
    <property type="protein sequence ID" value="GAUT050733-PA"/>
    <property type="gene ID" value="GAUT050733"/>
</dbReference>
<dbReference type="VEuPathDB" id="VectorBase:GAUT050733"/>
<reference evidence="2" key="1">
    <citation type="submission" date="2020-05" db="UniProtKB">
        <authorList>
            <consortium name="EnsemblMetazoa"/>
        </authorList>
    </citation>
    <scope>IDENTIFICATION</scope>
    <source>
        <strain evidence="2">TTRI</strain>
    </source>
</reference>
<evidence type="ECO:0000313" key="3">
    <source>
        <dbReference type="Proteomes" id="UP000078200"/>
    </source>
</evidence>
<organism evidence="2 3">
    <name type="scientific">Glossina austeni</name>
    <name type="common">Savannah tsetse fly</name>
    <dbReference type="NCBI Taxonomy" id="7395"/>
    <lineage>
        <taxon>Eukaryota</taxon>
        <taxon>Metazoa</taxon>
        <taxon>Ecdysozoa</taxon>
        <taxon>Arthropoda</taxon>
        <taxon>Hexapoda</taxon>
        <taxon>Insecta</taxon>
        <taxon>Pterygota</taxon>
        <taxon>Neoptera</taxon>
        <taxon>Endopterygota</taxon>
        <taxon>Diptera</taxon>
        <taxon>Brachycera</taxon>
        <taxon>Muscomorpha</taxon>
        <taxon>Hippoboscoidea</taxon>
        <taxon>Glossinidae</taxon>
        <taxon>Glossina</taxon>
    </lineage>
</organism>
<protein>
    <submittedName>
        <fullName evidence="2">Uncharacterized protein</fullName>
    </submittedName>
</protein>
<accession>A0A1A9VXG8</accession>
<keyword evidence="1" id="KW-0472">Membrane</keyword>
<name>A0A1A9VXG8_GLOAU</name>
<dbReference type="AlphaFoldDB" id="A0A1A9VXG8"/>
<evidence type="ECO:0000256" key="1">
    <source>
        <dbReference type="SAM" id="Phobius"/>
    </source>
</evidence>
<feature type="transmembrane region" description="Helical" evidence="1">
    <location>
        <begin position="20"/>
        <end position="44"/>
    </location>
</feature>
<keyword evidence="1" id="KW-0812">Transmembrane</keyword>
<proteinExistence type="predicted"/>
<evidence type="ECO:0000313" key="2">
    <source>
        <dbReference type="EnsemblMetazoa" id="GAUT050733-PA"/>
    </source>
</evidence>
<sequence>MKIGNELSREFVLSSPSSKSHTVVTTHALAIVCYAAIFECIMLLRTNSLDMACGCVKDADLKRNFTCTERDIDLRVYVRYLSHNDDFGQNSISKCEYDATN</sequence>